<sequence length="76" mass="8507">MMCGNRLTNKHDLQKNFKNLTIVQHHYSMMSYWVGMGRTIWPGMSCKGWVWEGPYGQACPAGGGCGKGDVAWDVIL</sequence>
<reference evidence="1 2" key="1">
    <citation type="submission" date="2019-05" db="EMBL/GenBank/DDBJ databases">
        <title>Another draft genome of Portunus trituberculatus and its Hox gene families provides insights of decapod evolution.</title>
        <authorList>
            <person name="Jeong J.-H."/>
            <person name="Song I."/>
            <person name="Kim S."/>
            <person name="Choi T."/>
            <person name="Kim D."/>
            <person name="Ryu S."/>
            <person name="Kim W."/>
        </authorList>
    </citation>
    <scope>NUCLEOTIDE SEQUENCE [LARGE SCALE GENOMIC DNA]</scope>
    <source>
        <tissue evidence="1">Muscle</tissue>
    </source>
</reference>
<evidence type="ECO:0000313" key="2">
    <source>
        <dbReference type="Proteomes" id="UP000324222"/>
    </source>
</evidence>
<proteinExistence type="predicted"/>
<dbReference type="Proteomes" id="UP000324222">
    <property type="component" value="Unassembled WGS sequence"/>
</dbReference>
<gene>
    <name evidence="1" type="ORF">E2C01_003595</name>
</gene>
<name>A0A5B7CQ71_PORTR</name>
<keyword evidence="2" id="KW-1185">Reference proteome</keyword>
<accession>A0A5B7CQ71</accession>
<protein>
    <submittedName>
        <fullName evidence="1">Uncharacterized protein</fullName>
    </submittedName>
</protein>
<evidence type="ECO:0000313" key="1">
    <source>
        <dbReference type="EMBL" id="MPC10951.1"/>
    </source>
</evidence>
<organism evidence="1 2">
    <name type="scientific">Portunus trituberculatus</name>
    <name type="common">Swimming crab</name>
    <name type="synonym">Neptunus trituberculatus</name>
    <dbReference type="NCBI Taxonomy" id="210409"/>
    <lineage>
        <taxon>Eukaryota</taxon>
        <taxon>Metazoa</taxon>
        <taxon>Ecdysozoa</taxon>
        <taxon>Arthropoda</taxon>
        <taxon>Crustacea</taxon>
        <taxon>Multicrustacea</taxon>
        <taxon>Malacostraca</taxon>
        <taxon>Eumalacostraca</taxon>
        <taxon>Eucarida</taxon>
        <taxon>Decapoda</taxon>
        <taxon>Pleocyemata</taxon>
        <taxon>Brachyura</taxon>
        <taxon>Eubrachyura</taxon>
        <taxon>Portunoidea</taxon>
        <taxon>Portunidae</taxon>
        <taxon>Portuninae</taxon>
        <taxon>Portunus</taxon>
    </lineage>
</organism>
<dbReference type="AlphaFoldDB" id="A0A5B7CQ71"/>
<comment type="caution">
    <text evidence="1">The sequence shown here is derived from an EMBL/GenBank/DDBJ whole genome shotgun (WGS) entry which is preliminary data.</text>
</comment>
<dbReference type="EMBL" id="VSRR010000137">
    <property type="protein sequence ID" value="MPC10951.1"/>
    <property type="molecule type" value="Genomic_DNA"/>
</dbReference>